<feature type="region of interest" description="Disordered" evidence="5">
    <location>
        <begin position="275"/>
        <end position="311"/>
    </location>
</feature>
<proteinExistence type="predicted"/>
<keyword evidence="9" id="KW-1185">Reference proteome</keyword>
<feature type="transmembrane region" description="Helical" evidence="6">
    <location>
        <begin position="221"/>
        <end position="240"/>
    </location>
</feature>
<gene>
    <name evidence="8" type="ORF">RM423_08395</name>
</gene>
<evidence type="ECO:0000259" key="7">
    <source>
        <dbReference type="Pfam" id="PF14378"/>
    </source>
</evidence>
<evidence type="ECO:0000256" key="3">
    <source>
        <dbReference type="ARBA" id="ARBA00022989"/>
    </source>
</evidence>
<feature type="transmembrane region" description="Helical" evidence="6">
    <location>
        <begin position="189"/>
        <end position="209"/>
    </location>
</feature>
<name>A0ABU2J9V6_9ACTN</name>
<evidence type="ECO:0000256" key="6">
    <source>
        <dbReference type="SAM" id="Phobius"/>
    </source>
</evidence>
<feature type="domain" description="Inositolphosphotransferase Aur1/Ipt1" evidence="7">
    <location>
        <begin position="74"/>
        <end position="254"/>
    </location>
</feature>
<dbReference type="InterPro" id="IPR026841">
    <property type="entry name" value="Aur1/Ipt1"/>
</dbReference>
<dbReference type="EMBL" id="JAVREH010000007">
    <property type="protein sequence ID" value="MDT0261414.1"/>
    <property type="molecule type" value="Genomic_DNA"/>
</dbReference>
<feature type="transmembrane region" description="Helical" evidence="6">
    <location>
        <begin position="246"/>
        <end position="265"/>
    </location>
</feature>
<comment type="subcellular location">
    <subcellularLocation>
        <location evidence="1">Membrane</location>
        <topology evidence="1">Multi-pass membrane protein</topology>
    </subcellularLocation>
</comment>
<sequence length="311" mass="34621">MRATRATDPGSTVAGPAQRERRFSGLFPDGMLQHRPPRWWQEAVIIGVCYWLYGRVRNLVPEQASIAMRHGRGVQHLQDALHLNFERSINRFVAGHEPIAQVLNYYYATLHFVVTIGCLIWLFRAHPRVYRGARTVLSVTSLLALAGFYLYPLAPPRLLPQYGYIDTVLKFHTWGSLADPKVAEHSNQFAAMPSLHIGWALWCGVSIFLCARRTWVRTLGVLYPLCTLLVIIGTANHFLIDAVAGLVVFLAGALIQFVLSGRSAFTLAPHRLGRGDPSRTDNDASNTDNTAADRRGTDTTNAPRPEPAGNR</sequence>
<dbReference type="CDD" id="cd03386">
    <property type="entry name" value="PAP2_Aur1_like"/>
    <property type="match status" value="1"/>
</dbReference>
<dbReference type="Pfam" id="PF14378">
    <property type="entry name" value="PAP2_3"/>
    <property type="match status" value="1"/>
</dbReference>
<comment type="caution">
    <text evidence="8">The sequence shown here is derived from an EMBL/GenBank/DDBJ whole genome shotgun (WGS) entry which is preliminary data.</text>
</comment>
<evidence type="ECO:0000313" key="8">
    <source>
        <dbReference type="EMBL" id="MDT0261414.1"/>
    </source>
</evidence>
<evidence type="ECO:0000256" key="2">
    <source>
        <dbReference type="ARBA" id="ARBA00022692"/>
    </source>
</evidence>
<evidence type="ECO:0000313" key="9">
    <source>
        <dbReference type="Proteomes" id="UP001183176"/>
    </source>
</evidence>
<organism evidence="8 9">
    <name type="scientific">Jatrophihabitans lederbergiae</name>
    <dbReference type="NCBI Taxonomy" id="3075547"/>
    <lineage>
        <taxon>Bacteria</taxon>
        <taxon>Bacillati</taxon>
        <taxon>Actinomycetota</taxon>
        <taxon>Actinomycetes</taxon>
        <taxon>Jatrophihabitantales</taxon>
        <taxon>Jatrophihabitantaceae</taxon>
        <taxon>Jatrophihabitans</taxon>
    </lineage>
</organism>
<protein>
    <submittedName>
        <fullName evidence="8">Phosphatase PAP2 family protein</fullName>
    </submittedName>
</protein>
<dbReference type="RefSeq" id="WP_311422570.1">
    <property type="nucleotide sequence ID" value="NZ_JAVREH010000007.1"/>
</dbReference>
<accession>A0ABU2J9V6</accession>
<evidence type="ECO:0000256" key="5">
    <source>
        <dbReference type="SAM" id="MobiDB-lite"/>
    </source>
</evidence>
<dbReference type="PANTHER" id="PTHR31310">
    <property type="match status" value="1"/>
</dbReference>
<evidence type="ECO:0000256" key="4">
    <source>
        <dbReference type="ARBA" id="ARBA00023136"/>
    </source>
</evidence>
<keyword evidence="4 6" id="KW-0472">Membrane</keyword>
<reference evidence="9" key="1">
    <citation type="submission" date="2023-07" db="EMBL/GenBank/DDBJ databases">
        <title>30 novel species of actinomycetes from the DSMZ collection.</title>
        <authorList>
            <person name="Nouioui I."/>
        </authorList>
    </citation>
    <scope>NUCLEOTIDE SEQUENCE [LARGE SCALE GENOMIC DNA]</scope>
    <source>
        <strain evidence="9">DSM 44399</strain>
    </source>
</reference>
<keyword evidence="3 6" id="KW-1133">Transmembrane helix</keyword>
<dbReference type="PANTHER" id="PTHR31310:SF7">
    <property type="entry name" value="PA-PHOSPHATASE RELATED-FAMILY PROTEIN DDB_G0268928"/>
    <property type="match status" value="1"/>
</dbReference>
<feature type="transmembrane region" description="Helical" evidence="6">
    <location>
        <begin position="105"/>
        <end position="123"/>
    </location>
</feature>
<feature type="transmembrane region" description="Helical" evidence="6">
    <location>
        <begin position="135"/>
        <end position="154"/>
    </location>
</feature>
<dbReference type="InterPro" id="IPR052185">
    <property type="entry name" value="IPC_Synthase-Related"/>
</dbReference>
<keyword evidence="2 6" id="KW-0812">Transmembrane</keyword>
<evidence type="ECO:0000256" key="1">
    <source>
        <dbReference type="ARBA" id="ARBA00004141"/>
    </source>
</evidence>
<dbReference type="Proteomes" id="UP001183176">
    <property type="component" value="Unassembled WGS sequence"/>
</dbReference>